<evidence type="ECO:0000256" key="4">
    <source>
        <dbReference type="ARBA" id="ARBA00022679"/>
    </source>
</evidence>
<evidence type="ECO:0000256" key="1">
    <source>
        <dbReference type="ARBA" id="ARBA00004173"/>
    </source>
</evidence>
<dbReference type="OrthoDB" id="17415at2759"/>
<comment type="function">
    <text evidence="7">Arginine methyltransferase involved in the assembly or stability of mitochondrial NADH:ubiquinone oxidoreductase complex (complex I).</text>
</comment>
<evidence type="ECO:0000256" key="3">
    <source>
        <dbReference type="ARBA" id="ARBA00022603"/>
    </source>
</evidence>
<dbReference type="EC" id="2.1.1.320" evidence="7"/>
<dbReference type="GO" id="GO:0005739">
    <property type="term" value="C:mitochondrion"/>
    <property type="evidence" value="ECO:0007669"/>
    <property type="project" value="UniProtKB-SubCell"/>
</dbReference>
<accession>A0A9P4J665</accession>
<evidence type="ECO:0000313" key="8">
    <source>
        <dbReference type="EMBL" id="KAF2155806.1"/>
    </source>
</evidence>
<comment type="similarity">
    <text evidence="2 7">Belongs to the NDUFAF7 family.</text>
</comment>
<keyword evidence="9" id="KW-1185">Reference proteome</keyword>
<evidence type="ECO:0000256" key="7">
    <source>
        <dbReference type="RuleBase" id="RU364114"/>
    </source>
</evidence>
<dbReference type="PANTHER" id="PTHR12049">
    <property type="entry name" value="PROTEIN ARGININE METHYLTRANSFERASE NDUFAF7, MITOCHONDRIAL"/>
    <property type="match status" value="1"/>
</dbReference>
<dbReference type="PANTHER" id="PTHR12049:SF5">
    <property type="entry name" value="PROTEIN ARGININE METHYLTRANSFERASE NDUFAF7 HOMOLOG, MITOCHONDRIAL"/>
    <property type="match status" value="1"/>
</dbReference>
<dbReference type="AlphaFoldDB" id="A0A9P4J665"/>
<evidence type="ECO:0000313" key="9">
    <source>
        <dbReference type="Proteomes" id="UP000799439"/>
    </source>
</evidence>
<dbReference type="GO" id="GO:0032259">
    <property type="term" value="P:methylation"/>
    <property type="evidence" value="ECO:0007669"/>
    <property type="project" value="UniProtKB-KW"/>
</dbReference>
<evidence type="ECO:0000256" key="6">
    <source>
        <dbReference type="ARBA" id="ARBA00048612"/>
    </source>
</evidence>
<dbReference type="GO" id="GO:0035243">
    <property type="term" value="F:protein-arginine omega-N symmetric methyltransferase activity"/>
    <property type="evidence" value="ECO:0007669"/>
    <property type="project" value="UniProtKB-EC"/>
</dbReference>
<keyword evidence="4 7" id="KW-0808">Transferase</keyword>
<keyword evidence="3 7" id="KW-0489">Methyltransferase</keyword>
<dbReference type="Proteomes" id="UP000799439">
    <property type="component" value="Unassembled WGS sequence"/>
</dbReference>
<dbReference type="InterPro" id="IPR038375">
    <property type="entry name" value="NDUFAF7_sf"/>
</dbReference>
<dbReference type="InterPro" id="IPR003788">
    <property type="entry name" value="NDUFAF7"/>
</dbReference>
<comment type="subcellular location">
    <subcellularLocation>
        <location evidence="1 7">Mitochondrion</location>
    </subcellularLocation>
</comment>
<proteinExistence type="inferred from homology"/>
<dbReference type="InterPro" id="IPR029063">
    <property type="entry name" value="SAM-dependent_MTases_sf"/>
</dbReference>
<dbReference type="EMBL" id="ML996082">
    <property type="protein sequence ID" value="KAF2155806.1"/>
    <property type="molecule type" value="Genomic_DNA"/>
</dbReference>
<protein>
    <recommendedName>
        <fullName evidence="7">Protein arginine methyltransferase NDUFAF7</fullName>
        <ecNumber evidence="7">2.1.1.320</ecNumber>
    </recommendedName>
</protein>
<organism evidence="8 9">
    <name type="scientific">Myriangium duriaei CBS 260.36</name>
    <dbReference type="NCBI Taxonomy" id="1168546"/>
    <lineage>
        <taxon>Eukaryota</taxon>
        <taxon>Fungi</taxon>
        <taxon>Dikarya</taxon>
        <taxon>Ascomycota</taxon>
        <taxon>Pezizomycotina</taxon>
        <taxon>Dothideomycetes</taxon>
        <taxon>Dothideomycetidae</taxon>
        <taxon>Myriangiales</taxon>
        <taxon>Myriangiaceae</taxon>
        <taxon>Myriangium</taxon>
    </lineage>
</organism>
<gene>
    <name evidence="8" type="ORF">K461DRAFT_274839</name>
</gene>
<name>A0A9P4J665_9PEZI</name>
<dbReference type="SUPFAM" id="SSF53335">
    <property type="entry name" value="S-adenosyl-L-methionine-dependent methyltransferases"/>
    <property type="match status" value="1"/>
</dbReference>
<comment type="catalytic activity">
    <reaction evidence="6 7">
        <text>L-arginyl-[protein] + 2 S-adenosyl-L-methionine = N(omega),N(omega)'-dimethyl-L-arginyl-[protein] + 2 S-adenosyl-L-homocysteine + 2 H(+)</text>
        <dbReference type="Rhea" id="RHEA:48108"/>
        <dbReference type="Rhea" id="RHEA-COMP:10532"/>
        <dbReference type="Rhea" id="RHEA-COMP:11992"/>
        <dbReference type="ChEBI" id="CHEBI:15378"/>
        <dbReference type="ChEBI" id="CHEBI:29965"/>
        <dbReference type="ChEBI" id="CHEBI:57856"/>
        <dbReference type="ChEBI" id="CHEBI:59789"/>
        <dbReference type="ChEBI" id="CHEBI:88221"/>
        <dbReference type="EC" id="2.1.1.320"/>
    </reaction>
</comment>
<sequence>MDSRAVDRIFKRLFASKPCRMCARHALRAPSAVGSIQQRRTYQRHIEHSKNTSTWQQRTDFSEDKLDEYKRAPMVDSNQLRTRRERPRRVKMLMRDFIEDSLYNPSYGYFSKQATIFSPGAPFDFQSLPDEASFHKELGDRYTQFEDQLDEKNYDDTRQLWHTPTELFRPYYGEAIARFLVSNYKLTLYPYHDLLIYELGAGNGTLMMNILDYIRATDPEVYARTQFRIIEVSTNLASLQANKLKSSASARGHEDKVTIINKSIFDWDTYLSSPCFFLALEVFDNFSHDLIRYDRKTGQPHQAHVLIDAAGEFFEFYTPYLDPVAERFLAVRDKAIRGSNSQNPPSYIQHLWPRQTLRDRIRASLPFQYSMVGPAEYIPTRLMQFFDVLREYFPEHRLVSSDFHSLPDAVEGWCGPVVQTRYKRRMVPVTTPLVHQGYFDILFPTDFQTMEQVYRALTGRLSKVSSHEDFLRRWAFVEDTRTRNGENPLLTWFQNASFLVTV</sequence>
<dbReference type="Gene3D" id="3.40.50.12710">
    <property type="match status" value="1"/>
</dbReference>
<keyword evidence="5 7" id="KW-0496">Mitochondrion</keyword>
<feature type="non-terminal residue" evidence="8">
    <location>
        <position position="1"/>
    </location>
</feature>
<comment type="caution">
    <text evidence="8">The sequence shown here is derived from an EMBL/GenBank/DDBJ whole genome shotgun (WGS) entry which is preliminary data.</text>
</comment>
<dbReference type="FunFam" id="3.40.50.12710:FF:000002">
    <property type="entry name" value="Protein arginine methyltransferase NDUFAF7"/>
    <property type="match status" value="1"/>
</dbReference>
<dbReference type="Pfam" id="PF02636">
    <property type="entry name" value="Methyltransf_28"/>
    <property type="match status" value="1"/>
</dbReference>
<evidence type="ECO:0000256" key="5">
    <source>
        <dbReference type="ARBA" id="ARBA00023128"/>
    </source>
</evidence>
<reference evidence="8" key="1">
    <citation type="journal article" date="2020" name="Stud. Mycol.">
        <title>101 Dothideomycetes genomes: a test case for predicting lifestyles and emergence of pathogens.</title>
        <authorList>
            <person name="Haridas S."/>
            <person name="Albert R."/>
            <person name="Binder M."/>
            <person name="Bloem J."/>
            <person name="Labutti K."/>
            <person name="Salamov A."/>
            <person name="Andreopoulos B."/>
            <person name="Baker S."/>
            <person name="Barry K."/>
            <person name="Bills G."/>
            <person name="Bluhm B."/>
            <person name="Cannon C."/>
            <person name="Castanera R."/>
            <person name="Culley D."/>
            <person name="Daum C."/>
            <person name="Ezra D."/>
            <person name="Gonzalez J."/>
            <person name="Henrissat B."/>
            <person name="Kuo A."/>
            <person name="Liang C."/>
            <person name="Lipzen A."/>
            <person name="Lutzoni F."/>
            <person name="Magnuson J."/>
            <person name="Mondo S."/>
            <person name="Nolan M."/>
            <person name="Ohm R."/>
            <person name="Pangilinan J."/>
            <person name="Park H.-J."/>
            <person name="Ramirez L."/>
            <person name="Alfaro M."/>
            <person name="Sun H."/>
            <person name="Tritt A."/>
            <person name="Yoshinaga Y."/>
            <person name="Zwiers L.-H."/>
            <person name="Turgeon B."/>
            <person name="Goodwin S."/>
            <person name="Spatafora J."/>
            <person name="Crous P."/>
            <person name="Grigoriev I."/>
        </authorList>
    </citation>
    <scope>NUCLEOTIDE SEQUENCE</scope>
    <source>
        <strain evidence="8">CBS 260.36</strain>
    </source>
</reference>
<evidence type="ECO:0000256" key="2">
    <source>
        <dbReference type="ARBA" id="ARBA00005891"/>
    </source>
</evidence>